<gene>
    <name evidence="1" type="ORF">HYG82_05595</name>
</gene>
<dbReference type="AlphaFoldDB" id="A0A7D5KJQ4"/>
<dbReference type="RefSeq" id="WP_179260097.1">
    <property type="nucleotide sequence ID" value="NZ_CP058601.1"/>
</dbReference>
<keyword evidence="2" id="KW-1185">Reference proteome</keyword>
<organism evidence="1 2">
    <name type="scientific">Natrinema halophilum</name>
    <dbReference type="NCBI Taxonomy" id="1699371"/>
    <lineage>
        <taxon>Archaea</taxon>
        <taxon>Methanobacteriati</taxon>
        <taxon>Methanobacteriota</taxon>
        <taxon>Stenosarchaea group</taxon>
        <taxon>Halobacteria</taxon>
        <taxon>Halobacteriales</taxon>
        <taxon>Natrialbaceae</taxon>
        <taxon>Natrinema</taxon>
    </lineage>
</organism>
<dbReference type="Proteomes" id="UP000509241">
    <property type="component" value="Chromosome"/>
</dbReference>
<dbReference type="KEGG" id="haly:HYG82_05595"/>
<evidence type="ECO:0000313" key="1">
    <source>
        <dbReference type="EMBL" id="QLG48358.1"/>
    </source>
</evidence>
<evidence type="ECO:0000313" key="2">
    <source>
        <dbReference type="Proteomes" id="UP000509241"/>
    </source>
</evidence>
<accession>A0A7D5KJQ4</accession>
<dbReference type="GeneID" id="56032744"/>
<dbReference type="EMBL" id="CP058601">
    <property type="protein sequence ID" value="QLG48358.1"/>
    <property type="molecule type" value="Genomic_DNA"/>
</dbReference>
<protein>
    <submittedName>
        <fullName evidence="1">Uncharacterized protein</fullName>
    </submittedName>
</protein>
<name>A0A7D5KJQ4_9EURY</name>
<sequence>MLADAFEQVSERMASNQYGNAATAMNEVVRSLVAESVREEYDPFANQPTRSDVLALVDLLSGRLETVAARFG</sequence>
<reference evidence="1 2" key="1">
    <citation type="submission" date="2020-07" db="EMBL/GenBank/DDBJ databases">
        <authorList>
            <person name="Cui H."/>
        </authorList>
    </citation>
    <scope>NUCLEOTIDE SEQUENCE [LARGE SCALE GENOMIC DNA]</scope>
    <source>
        <strain evidence="1 2">YPL8</strain>
    </source>
</reference>
<proteinExistence type="predicted"/>